<dbReference type="Pfam" id="PF02624">
    <property type="entry name" value="YcaO"/>
    <property type="match status" value="1"/>
</dbReference>
<dbReference type="Gene3D" id="3.30.1330.230">
    <property type="match status" value="1"/>
</dbReference>
<protein>
    <recommendedName>
        <fullName evidence="1">YcaO domain-containing protein</fullName>
    </recommendedName>
</protein>
<dbReference type="InterPro" id="IPR003776">
    <property type="entry name" value="YcaO-like_dom"/>
</dbReference>
<proteinExistence type="predicted"/>
<organism evidence="2 3">
    <name type="scientific">Pseudoalteromonas tetraodonis GFC</name>
    <dbReference type="NCBI Taxonomy" id="1315271"/>
    <lineage>
        <taxon>Bacteria</taxon>
        <taxon>Pseudomonadati</taxon>
        <taxon>Pseudomonadota</taxon>
        <taxon>Gammaproteobacteria</taxon>
        <taxon>Alteromonadales</taxon>
        <taxon>Pseudoalteromonadaceae</taxon>
        <taxon>Pseudoalteromonas</taxon>
    </lineage>
</organism>
<gene>
    <name evidence="2" type="ORF">GCM10007914_26440</name>
</gene>
<dbReference type="EMBL" id="BSNE01000015">
    <property type="protein sequence ID" value="GLQ03763.1"/>
    <property type="molecule type" value="Genomic_DNA"/>
</dbReference>
<dbReference type="InterPro" id="IPR041080">
    <property type="entry name" value="YcaO_C"/>
</dbReference>
<evidence type="ECO:0000259" key="1">
    <source>
        <dbReference type="PROSITE" id="PS51664"/>
    </source>
</evidence>
<name>A0AA37S3V9_9GAMM</name>
<reference evidence="2" key="2">
    <citation type="submission" date="2023-01" db="EMBL/GenBank/DDBJ databases">
        <title>Draft genome sequence of Pseudoalteromonas tetraodonis strain NBRC 103034.</title>
        <authorList>
            <person name="Sun Q."/>
            <person name="Mori K."/>
        </authorList>
    </citation>
    <scope>NUCLEOTIDE SEQUENCE</scope>
    <source>
        <strain evidence="2">NBRC 103034</strain>
    </source>
</reference>
<dbReference type="AlphaFoldDB" id="A0AA37S3V9"/>
<dbReference type="Gene3D" id="3.30.160.660">
    <property type="match status" value="1"/>
</dbReference>
<feature type="domain" description="YcaO" evidence="1">
    <location>
        <begin position="71"/>
        <end position="437"/>
    </location>
</feature>
<keyword evidence="3" id="KW-1185">Reference proteome</keyword>
<evidence type="ECO:0000313" key="3">
    <source>
        <dbReference type="Proteomes" id="UP001161408"/>
    </source>
</evidence>
<comment type="caution">
    <text evidence="2">The sequence shown here is derived from an EMBL/GenBank/DDBJ whole genome shotgun (WGS) entry which is preliminary data.</text>
</comment>
<sequence length="596" mass="67958">MYCADLVEIKMTEKTFIKGKDRDLESSISTMQNKLKALNINIEEALWLNPVANCYSVHIKDSDCGVMFTNGKGATDKASIASALGEYFERLSCNYFFADFYLGEEFANDDFTHYPNEKWFKVENDEIPQGIMDESLWDYFDPERELTASHLYDFNSGNFERGICSVPYTRQRDNQDIYIPVNVIGNIFVSNGMSAGNTKFEARVQGLSEVFERAIKNRIIAEGISLPIVPEEVVKQYPKIHEACEELRSHGFHLRIADASLGGKYPVMSVTLINPVDGSVFASFGAHPSFEVALERTVTELLQGRRLDQLDVFQPATFDNDEVATPENIELHFIDSSGLISHDFFRSEADFEFVHWDFSGSTEQEYNFCTDLIHSMGHDIYIMDYTHLNVYACRILVPGMSDIYPVDELIWRNNNEGAKFREDFLSLDQYDSEQWMEIYDNLEEAGHSDIIRAAEFIGLATDADTPWHTLRIGELKAHLCLAAGNEEAIDWVDWILHTGQVNDEAMRHFRCLKAILEIKYDDEREYASYQDALGLMFGSDNVTLAIEIAEGRKLFNGLTFPGLSLEGFKKHAALLDGYRKLHVAKQQHWAREVSDS</sequence>
<dbReference type="PANTHER" id="PTHR37809">
    <property type="entry name" value="RIBOSOMAL PROTEIN S12 METHYLTHIOTRANSFERASE ACCESSORY FACTOR YCAO"/>
    <property type="match status" value="1"/>
</dbReference>
<accession>A0AA37S3V9</accession>
<dbReference type="PROSITE" id="PS51664">
    <property type="entry name" value="YCAO"/>
    <property type="match status" value="1"/>
</dbReference>
<dbReference type="Pfam" id="PF18381">
    <property type="entry name" value="YcaO_C"/>
    <property type="match status" value="1"/>
</dbReference>
<dbReference type="PANTHER" id="PTHR37809:SF1">
    <property type="entry name" value="RIBOSOMAL PROTEIN S12 METHYLTHIOTRANSFERASE ACCESSORY FACTOR YCAO"/>
    <property type="match status" value="1"/>
</dbReference>
<evidence type="ECO:0000313" key="2">
    <source>
        <dbReference type="EMBL" id="GLQ03763.1"/>
    </source>
</evidence>
<dbReference type="NCBIfam" id="NF040716">
    <property type="entry name" value="YcaO_for_S12"/>
    <property type="match status" value="1"/>
</dbReference>
<reference evidence="2" key="1">
    <citation type="journal article" date="2014" name="Int. J. Syst. Evol. Microbiol.">
        <title>Complete genome sequence of Corynebacterium casei LMG S-19264T (=DSM 44701T), isolated from a smear-ripened cheese.</title>
        <authorList>
            <consortium name="US DOE Joint Genome Institute (JGI-PGF)"/>
            <person name="Walter F."/>
            <person name="Albersmeier A."/>
            <person name="Kalinowski J."/>
            <person name="Ruckert C."/>
        </authorList>
    </citation>
    <scope>NUCLEOTIDE SEQUENCE</scope>
    <source>
        <strain evidence="2">NBRC 103034</strain>
    </source>
</reference>
<dbReference type="Proteomes" id="UP001161408">
    <property type="component" value="Unassembled WGS sequence"/>
</dbReference>
<dbReference type="NCBIfam" id="TIGR00702">
    <property type="entry name" value="YcaO-type kinase domain"/>
    <property type="match status" value="1"/>
</dbReference>